<comment type="subcellular location">
    <subcellularLocation>
        <location evidence="1">Cell membrane</location>
        <topology evidence="1">Multi-pass membrane protein</topology>
    </subcellularLocation>
</comment>
<dbReference type="PANTHER" id="PTHR43478">
    <property type="entry name" value="NA+/H+ ANTIPORTER-RELATED"/>
    <property type="match status" value="1"/>
</dbReference>
<protein>
    <submittedName>
        <fullName evidence="8">Sodium:proton antiporter</fullName>
    </submittedName>
</protein>
<dbReference type="PANTHER" id="PTHR43478:SF1">
    <property type="entry name" value="NA+_H+ ANTIPORTER NHAC-LIKE C-TERMINAL DOMAIN-CONTAINING PROTEIN"/>
    <property type="match status" value="1"/>
</dbReference>
<dbReference type="RefSeq" id="WP_169074302.1">
    <property type="nucleotide sequence ID" value="NZ_JABBXH010000002.1"/>
</dbReference>
<evidence type="ECO:0000313" key="9">
    <source>
        <dbReference type="Proteomes" id="UP000568664"/>
    </source>
</evidence>
<evidence type="ECO:0000256" key="5">
    <source>
        <dbReference type="ARBA" id="ARBA00023136"/>
    </source>
</evidence>
<feature type="transmembrane region" description="Helical" evidence="6">
    <location>
        <begin position="302"/>
        <end position="323"/>
    </location>
</feature>
<evidence type="ECO:0000256" key="6">
    <source>
        <dbReference type="SAM" id="Phobius"/>
    </source>
</evidence>
<evidence type="ECO:0000259" key="7">
    <source>
        <dbReference type="Pfam" id="PF03553"/>
    </source>
</evidence>
<feature type="domain" description="Na+/H+ antiporter NhaC-like C-terminal" evidence="7">
    <location>
        <begin position="174"/>
        <end position="449"/>
    </location>
</feature>
<feature type="transmembrane region" description="Helical" evidence="6">
    <location>
        <begin position="239"/>
        <end position="258"/>
    </location>
</feature>
<feature type="transmembrane region" description="Helical" evidence="6">
    <location>
        <begin position="24"/>
        <end position="43"/>
    </location>
</feature>
<dbReference type="GO" id="GO:0005886">
    <property type="term" value="C:plasma membrane"/>
    <property type="evidence" value="ECO:0007669"/>
    <property type="project" value="UniProtKB-SubCell"/>
</dbReference>
<dbReference type="Proteomes" id="UP000568664">
    <property type="component" value="Unassembled WGS sequence"/>
</dbReference>
<reference evidence="8 9" key="1">
    <citation type="submission" date="2020-04" db="EMBL/GenBank/DDBJ databases">
        <title>Thalassotalea sp. M1531, isolated from the surface of marine red alga.</title>
        <authorList>
            <person name="Pang L."/>
            <person name="Lu D.-C."/>
        </authorList>
    </citation>
    <scope>NUCLEOTIDE SEQUENCE [LARGE SCALE GENOMIC DNA]</scope>
    <source>
        <strain evidence="8 9">M1531</strain>
    </source>
</reference>
<evidence type="ECO:0000256" key="4">
    <source>
        <dbReference type="ARBA" id="ARBA00022989"/>
    </source>
</evidence>
<sequence length="452" mass="47954">MHDTPLSLLPPLVAIIIAIWRKNALIALLCGVILSHVMVANWQPIDGAMGTIAGFADVFSSTGNLYIISFSLLIGAMVKLLSESGAVNGFILHLANLNLVKSKRQASMLPTVIGTSIFTDTNLSMFTAGMASQQLFDQHRISRAKLAYLIDSTCAPVSILFLINGWGAYVLGLLDGFSFDDPVGVLIGTVTYNFYAIVAVALAYYTAYSGKVFGPMANAESKVELSNQDTDNKLGPARVMWIPLISLLAITLSLLFITGDGDMRRGSGSFSVFLAIVTATALVITMISYYRLLTVKEIAKTFVNGLGYMAPAVIILVLSFAFGDAIKALGTGAYVSELMNIQVPLFLIAPIIFIVAAIMAFATGTSWGTFAILVPIAVPIALETGLPISFLVAAVLGGGVFGDHASPISDTTVVASIASGCDHYEHVKTQLPYALIGAIITLVLYIFIGLSF</sequence>
<keyword evidence="2" id="KW-1003">Cell membrane</keyword>
<evidence type="ECO:0000256" key="2">
    <source>
        <dbReference type="ARBA" id="ARBA00022475"/>
    </source>
</evidence>
<keyword evidence="5 6" id="KW-0472">Membrane</keyword>
<dbReference type="Pfam" id="PF03553">
    <property type="entry name" value="Na_H_antiporter"/>
    <property type="match status" value="1"/>
</dbReference>
<dbReference type="InterPro" id="IPR018461">
    <property type="entry name" value="Na/H_Antiport_NhaC-like_C"/>
</dbReference>
<evidence type="ECO:0000256" key="1">
    <source>
        <dbReference type="ARBA" id="ARBA00004651"/>
    </source>
</evidence>
<proteinExistence type="predicted"/>
<feature type="transmembrane region" description="Helical" evidence="6">
    <location>
        <begin position="63"/>
        <end position="81"/>
    </location>
</feature>
<feature type="transmembrane region" description="Helical" evidence="6">
    <location>
        <begin position="146"/>
        <end position="171"/>
    </location>
</feature>
<keyword evidence="9" id="KW-1185">Reference proteome</keyword>
<feature type="transmembrane region" description="Helical" evidence="6">
    <location>
        <begin position="431"/>
        <end position="450"/>
    </location>
</feature>
<gene>
    <name evidence="8" type="ORF">HII17_05185</name>
</gene>
<feature type="transmembrane region" description="Helical" evidence="6">
    <location>
        <begin position="370"/>
        <end position="396"/>
    </location>
</feature>
<name>A0A7Y0LAV5_9GAMM</name>
<feature type="transmembrane region" description="Helical" evidence="6">
    <location>
        <begin position="183"/>
        <end position="207"/>
    </location>
</feature>
<evidence type="ECO:0000313" key="8">
    <source>
        <dbReference type="EMBL" id="NMP30952.1"/>
    </source>
</evidence>
<dbReference type="EMBL" id="JABBXH010000002">
    <property type="protein sequence ID" value="NMP30952.1"/>
    <property type="molecule type" value="Genomic_DNA"/>
</dbReference>
<organism evidence="8 9">
    <name type="scientific">Thalassotalea algicola</name>
    <dbReference type="NCBI Taxonomy" id="2716224"/>
    <lineage>
        <taxon>Bacteria</taxon>
        <taxon>Pseudomonadati</taxon>
        <taxon>Pseudomonadota</taxon>
        <taxon>Gammaproteobacteria</taxon>
        <taxon>Alteromonadales</taxon>
        <taxon>Colwelliaceae</taxon>
        <taxon>Thalassotalea</taxon>
    </lineage>
</organism>
<evidence type="ECO:0000256" key="3">
    <source>
        <dbReference type="ARBA" id="ARBA00022692"/>
    </source>
</evidence>
<accession>A0A7Y0LAV5</accession>
<feature type="transmembrane region" description="Helical" evidence="6">
    <location>
        <begin position="343"/>
        <end position="363"/>
    </location>
</feature>
<keyword evidence="3 6" id="KW-0812">Transmembrane</keyword>
<feature type="transmembrane region" description="Helical" evidence="6">
    <location>
        <begin position="270"/>
        <end position="290"/>
    </location>
</feature>
<comment type="caution">
    <text evidence="8">The sequence shown here is derived from an EMBL/GenBank/DDBJ whole genome shotgun (WGS) entry which is preliminary data.</text>
</comment>
<keyword evidence="4 6" id="KW-1133">Transmembrane helix</keyword>
<dbReference type="AlphaFoldDB" id="A0A7Y0LAV5"/>